<evidence type="ECO:0000313" key="4">
    <source>
        <dbReference type="Proteomes" id="UP001595855"/>
    </source>
</evidence>
<reference evidence="4" key="1">
    <citation type="journal article" date="2019" name="Int. J. Syst. Evol. Microbiol.">
        <title>The Global Catalogue of Microorganisms (GCM) 10K type strain sequencing project: providing services to taxonomists for standard genome sequencing and annotation.</title>
        <authorList>
            <consortium name="The Broad Institute Genomics Platform"/>
            <consortium name="The Broad Institute Genome Sequencing Center for Infectious Disease"/>
            <person name="Wu L."/>
            <person name="Ma J."/>
        </authorList>
    </citation>
    <scope>NUCLEOTIDE SEQUENCE [LARGE SCALE GENOMIC DNA]</scope>
    <source>
        <strain evidence="4">CGMCC 4.1542</strain>
    </source>
</reference>
<comment type="caution">
    <text evidence="3">The sequence shown here is derived from an EMBL/GenBank/DDBJ whole genome shotgun (WGS) entry which is preliminary data.</text>
</comment>
<accession>A0ABV9X4L0</accession>
<organism evidence="3 4">
    <name type="scientific">Streptomyces lienomycini</name>
    <dbReference type="NCBI Taxonomy" id="284035"/>
    <lineage>
        <taxon>Bacteria</taxon>
        <taxon>Bacillati</taxon>
        <taxon>Actinomycetota</taxon>
        <taxon>Actinomycetes</taxon>
        <taxon>Kitasatosporales</taxon>
        <taxon>Streptomycetaceae</taxon>
        <taxon>Streptomyces</taxon>
    </lineage>
</organism>
<name>A0ABV9X4L0_9ACTN</name>
<keyword evidence="1" id="KW-0479">Metal-binding</keyword>
<keyword evidence="1" id="KW-0862">Zinc</keyword>
<evidence type="ECO:0000256" key="1">
    <source>
        <dbReference type="PROSITE-ProRule" id="PRU00325"/>
    </source>
</evidence>
<sequence>MSTALTQSYAYADASAVRESASGRSLALETSGGATPGGEQANPRFFDGFLTAPTAAATALLAVADVAATRYYRPSSAASLDPVVTANGDRLRMESFSGCCGVYARLDVLAPGLDGDDVGHGTTNVDINVPLRQALAKLGGLDPLHLRVGPEEVEAITLDGHFVEKKVPLPQRWLRGFAEAQVLGAGFALRAEVPPAQAAAVLRSLPRLALGSRARTARWVVPTGRTLRPVSRPAPGALCLPGAERLTGLIPVLRHATVVRLYAPETAKGEGTAVAWEVGLPGMRLTLLLSPSASRGFSGDGGVLDDLATGSAARDAEQVAELLAWEPTLDVTMLAPQAGLAPERVRAALTVLGTSGQIGYDLAEQTYFHRHLPFSAGDAEARNPRLRGARTLVAEDAVRLDGALAWVGKDDHTHMVRVDDAGRSSCTCLWWAKYQGGRGPCKHVLATRMVRDDMTKESA</sequence>
<protein>
    <submittedName>
        <fullName evidence="3">SWIM zinc finger family protein</fullName>
    </submittedName>
</protein>
<evidence type="ECO:0000313" key="3">
    <source>
        <dbReference type="EMBL" id="MFC5020019.1"/>
    </source>
</evidence>
<keyword evidence="1" id="KW-0863">Zinc-finger</keyword>
<proteinExistence type="predicted"/>
<dbReference type="Pfam" id="PF04434">
    <property type="entry name" value="SWIM"/>
    <property type="match status" value="1"/>
</dbReference>
<dbReference type="Proteomes" id="UP001595855">
    <property type="component" value="Unassembled WGS sequence"/>
</dbReference>
<dbReference type="EMBL" id="JBHSJO010000001">
    <property type="protein sequence ID" value="MFC5020019.1"/>
    <property type="molecule type" value="Genomic_DNA"/>
</dbReference>
<dbReference type="PROSITE" id="PS50966">
    <property type="entry name" value="ZF_SWIM"/>
    <property type="match status" value="1"/>
</dbReference>
<keyword evidence="4" id="KW-1185">Reference proteome</keyword>
<evidence type="ECO:0000259" key="2">
    <source>
        <dbReference type="PROSITE" id="PS50966"/>
    </source>
</evidence>
<feature type="domain" description="SWIM-type" evidence="2">
    <location>
        <begin position="414"/>
        <end position="452"/>
    </location>
</feature>
<dbReference type="RefSeq" id="WP_271413987.1">
    <property type="nucleotide sequence ID" value="NZ_BAAATN010000007.1"/>
</dbReference>
<dbReference type="InterPro" id="IPR007527">
    <property type="entry name" value="Znf_SWIM"/>
</dbReference>
<gene>
    <name evidence="3" type="ORF">ACFPRC_34795</name>
</gene>